<dbReference type="Proteomes" id="UP000193642">
    <property type="component" value="Unassembled WGS sequence"/>
</dbReference>
<feature type="compositionally biased region" description="Polar residues" evidence="2">
    <location>
        <begin position="153"/>
        <end position="176"/>
    </location>
</feature>
<dbReference type="AlphaFoldDB" id="A0A1Y2BZK8"/>
<name>A0A1Y2BZK8_9FUNG</name>
<dbReference type="STRING" id="329046.A0A1Y2BZK8"/>
<reference evidence="4 5" key="1">
    <citation type="submission" date="2016-07" db="EMBL/GenBank/DDBJ databases">
        <title>Pervasive Adenine N6-methylation of Active Genes in Fungi.</title>
        <authorList>
            <consortium name="DOE Joint Genome Institute"/>
            <person name="Mondo S.J."/>
            <person name="Dannebaum R.O."/>
            <person name="Kuo R.C."/>
            <person name="Labutti K."/>
            <person name="Haridas S."/>
            <person name="Kuo A."/>
            <person name="Salamov A."/>
            <person name="Ahrendt S.R."/>
            <person name="Lipzen A."/>
            <person name="Sullivan W."/>
            <person name="Andreopoulos W.B."/>
            <person name="Clum A."/>
            <person name="Lindquist E."/>
            <person name="Daum C."/>
            <person name="Ramamoorthy G.K."/>
            <person name="Gryganskyi A."/>
            <person name="Culley D."/>
            <person name="Magnuson J.K."/>
            <person name="James T.Y."/>
            <person name="O'Malley M.A."/>
            <person name="Stajich J.E."/>
            <person name="Spatafora J.W."/>
            <person name="Visel A."/>
            <person name="Grigoriev I.V."/>
        </authorList>
    </citation>
    <scope>NUCLEOTIDE SEQUENCE [LARGE SCALE GENOMIC DNA]</scope>
    <source>
        <strain evidence="4 5">JEL800</strain>
    </source>
</reference>
<keyword evidence="5" id="KW-1185">Reference proteome</keyword>
<evidence type="ECO:0000313" key="4">
    <source>
        <dbReference type="EMBL" id="ORY40208.1"/>
    </source>
</evidence>
<protein>
    <recommendedName>
        <fullName evidence="3">At4g15545-like C-terminal domain-containing protein</fullName>
    </recommendedName>
</protein>
<sequence>MSDDFEACLSNLRQAHTKADAELHRLRDQLARKDAEVQELVARLGQTEALLSAAETRAATLERTAQKLAAFKQTVMKSLHEDESIDEIMSQITSPSILTPSSKPSIPTLPVSRNTAGDSDYLYSRAPDVTTRLLQSKAGTTSYLTSDRDSGTYRRSLTNNSITPTVPPASSHQIPLSSSSRSINGVGSSSANVMPIEREPRTVQFASLEKMDDDSNNNYNNNSIRSGTTAANSLNNGISSQQSGSQNSGTGGLGSVDGREFFKLARARLSAEDFSNLLNNVKAYNAREQTRNRTLDNMYSLLGDRNRDLYEQFEQLFSR</sequence>
<feature type="compositionally biased region" description="Low complexity" evidence="2">
    <location>
        <begin position="232"/>
        <end position="248"/>
    </location>
</feature>
<evidence type="ECO:0000313" key="5">
    <source>
        <dbReference type="Proteomes" id="UP000193642"/>
    </source>
</evidence>
<accession>A0A1Y2BZK8</accession>
<dbReference type="EMBL" id="MCGO01000036">
    <property type="protein sequence ID" value="ORY40208.1"/>
    <property type="molecule type" value="Genomic_DNA"/>
</dbReference>
<feature type="region of interest" description="Disordered" evidence="2">
    <location>
        <begin position="100"/>
        <end position="119"/>
    </location>
</feature>
<evidence type="ECO:0000256" key="2">
    <source>
        <dbReference type="SAM" id="MobiDB-lite"/>
    </source>
</evidence>
<organism evidence="4 5">
    <name type="scientific">Rhizoclosmatium globosum</name>
    <dbReference type="NCBI Taxonomy" id="329046"/>
    <lineage>
        <taxon>Eukaryota</taxon>
        <taxon>Fungi</taxon>
        <taxon>Fungi incertae sedis</taxon>
        <taxon>Chytridiomycota</taxon>
        <taxon>Chytridiomycota incertae sedis</taxon>
        <taxon>Chytridiomycetes</taxon>
        <taxon>Chytridiales</taxon>
        <taxon>Chytriomycetaceae</taxon>
        <taxon>Rhizoclosmatium</taxon>
    </lineage>
</organism>
<feature type="region of interest" description="Disordered" evidence="2">
    <location>
        <begin position="140"/>
        <end position="252"/>
    </location>
</feature>
<feature type="coiled-coil region" evidence="1">
    <location>
        <begin position="9"/>
        <end position="64"/>
    </location>
</feature>
<comment type="caution">
    <text evidence="4">The sequence shown here is derived from an EMBL/GenBank/DDBJ whole genome shotgun (WGS) entry which is preliminary data.</text>
</comment>
<dbReference type="PANTHER" id="PTHR47383:SF8">
    <property type="entry name" value="OS01G0768300 PROTEIN"/>
    <property type="match status" value="1"/>
</dbReference>
<evidence type="ECO:0000259" key="3">
    <source>
        <dbReference type="Pfam" id="PF25972"/>
    </source>
</evidence>
<proteinExistence type="predicted"/>
<feature type="compositionally biased region" description="Low complexity" evidence="2">
    <location>
        <begin position="177"/>
        <end position="190"/>
    </location>
</feature>
<gene>
    <name evidence="4" type="ORF">BCR33DRAFT_372522</name>
</gene>
<dbReference type="InterPro" id="IPR058936">
    <property type="entry name" value="At4g15545-like"/>
</dbReference>
<dbReference type="PANTHER" id="PTHR47383">
    <property type="entry name" value="OS03G0659800 PROTEIN"/>
    <property type="match status" value="1"/>
</dbReference>
<keyword evidence="1" id="KW-0175">Coiled coil</keyword>
<dbReference type="Pfam" id="PF25972">
    <property type="entry name" value="At4g15545_C"/>
    <property type="match status" value="1"/>
</dbReference>
<feature type="domain" description="At4g15545-like C-terminal" evidence="3">
    <location>
        <begin position="255"/>
        <end position="319"/>
    </location>
</feature>
<dbReference type="InterPro" id="IPR058935">
    <property type="entry name" value="At4g15545-like_C"/>
</dbReference>
<feature type="compositionally biased region" description="Polar residues" evidence="2">
    <location>
        <begin position="100"/>
        <end position="117"/>
    </location>
</feature>
<dbReference type="OrthoDB" id="5599468at2759"/>
<evidence type="ECO:0000256" key="1">
    <source>
        <dbReference type="SAM" id="Coils"/>
    </source>
</evidence>